<evidence type="ECO:0000259" key="2">
    <source>
        <dbReference type="SMART" id="SM00849"/>
    </source>
</evidence>
<gene>
    <name evidence="3" type="ORF">H0H81_005323</name>
</gene>
<dbReference type="GO" id="GO:0046872">
    <property type="term" value="F:metal ion binding"/>
    <property type="evidence" value="ECO:0007669"/>
    <property type="project" value="UniProtKB-KW"/>
</dbReference>
<comment type="caution">
    <text evidence="3">The sequence shown here is derived from an EMBL/GenBank/DDBJ whole genome shotgun (WGS) entry which is preliminary data.</text>
</comment>
<dbReference type="CDD" id="cd07724">
    <property type="entry name" value="POD-like_MBL-fold"/>
    <property type="match status" value="1"/>
</dbReference>
<feature type="domain" description="Metallo-beta-lactamase" evidence="2">
    <location>
        <begin position="39"/>
        <end position="229"/>
    </location>
</feature>
<evidence type="ECO:0000313" key="3">
    <source>
        <dbReference type="EMBL" id="KAG5652346.1"/>
    </source>
</evidence>
<dbReference type="OrthoDB" id="449487at2759"/>
<dbReference type="PANTHER" id="PTHR43084:SF1">
    <property type="entry name" value="PERSULFIDE DIOXYGENASE ETHE1, MITOCHONDRIAL"/>
    <property type="match status" value="1"/>
</dbReference>
<accession>A0A9P7KH85</accession>
<dbReference type="SUPFAM" id="SSF56281">
    <property type="entry name" value="Metallo-hydrolase/oxidoreductase"/>
    <property type="match status" value="1"/>
</dbReference>
<evidence type="ECO:0000256" key="1">
    <source>
        <dbReference type="ARBA" id="ARBA00022723"/>
    </source>
</evidence>
<dbReference type="GO" id="GO:0050313">
    <property type="term" value="F:sulfur dioxygenase activity"/>
    <property type="evidence" value="ECO:0007669"/>
    <property type="project" value="InterPro"/>
</dbReference>
<dbReference type="InterPro" id="IPR001279">
    <property type="entry name" value="Metallo-B-lactamas"/>
</dbReference>
<dbReference type="InterPro" id="IPR044528">
    <property type="entry name" value="POD-like_MBL-fold"/>
</dbReference>
<dbReference type="Proteomes" id="UP000717328">
    <property type="component" value="Unassembled WGS sequence"/>
</dbReference>
<dbReference type="Pfam" id="PF00753">
    <property type="entry name" value="Lactamase_B"/>
    <property type="match status" value="1"/>
</dbReference>
<reference evidence="3" key="2">
    <citation type="submission" date="2021-10" db="EMBL/GenBank/DDBJ databases">
        <title>Phylogenomics reveals ancestral predisposition of the termite-cultivated fungus Termitomyces towards a domesticated lifestyle.</title>
        <authorList>
            <person name="Auxier B."/>
            <person name="Grum-Grzhimaylo A."/>
            <person name="Cardenas M.E."/>
            <person name="Lodge J.D."/>
            <person name="Laessoe T."/>
            <person name="Pedersen O."/>
            <person name="Smith M.E."/>
            <person name="Kuyper T.W."/>
            <person name="Franco-Molano E.A."/>
            <person name="Baroni T.J."/>
            <person name="Aanen D.K."/>
        </authorList>
    </citation>
    <scope>NUCLEOTIDE SEQUENCE</scope>
    <source>
        <strain evidence="3">D49</strain>
    </source>
</reference>
<organism evidence="3 4">
    <name type="scientific">Sphagnurus paluster</name>
    <dbReference type="NCBI Taxonomy" id="117069"/>
    <lineage>
        <taxon>Eukaryota</taxon>
        <taxon>Fungi</taxon>
        <taxon>Dikarya</taxon>
        <taxon>Basidiomycota</taxon>
        <taxon>Agaricomycotina</taxon>
        <taxon>Agaricomycetes</taxon>
        <taxon>Agaricomycetidae</taxon>
        <taxon>Agaricales</taxon>
        <taxon>Tricholomatineae</taxon>
        <taxon>Lyophyllaceae</taxon>
        <taxon>Sphagnurus</taxon>
    </lineage>
</organism>
<dbReference type="EMBL" id="JABCKI010000135">
    <property type="protein sequence ID" value="KAG5652346.1"/>
    <property type="molecule type" value="Genomic_DNA"/>
</dbReference>
<dbReference type="InterPro" id="IPR036866">
    <property type="entry name" value="RibonucZ/Hydroxyglut_hydro"/>
</dbReference>
<reference evidence="3" key="1">
    <citation type="submission" date="2021-02" db="EMBL/GenBank/DDBJ databases">
        <authorList>
            <person name="Nieuwenhuis M."/>
            <person name="Van De Peppel L.J.J."/>
        </authorList>
    </citation>
    <scope>NUCLEOTIDE SEQUENCE</scope>
    <source>
        <strain evidence="3">D49</strain>
    </source>
</reference>
<name>A0A9P7KH85_9AGAR</name>
<protein>
    <recommendedName>
        <fullName evidence="2">Metallo-beta-lactamase domain-containing protein</fullName>
    </recommendedName>
</protein>
<dbReference type="SMART" id="SM00849">
    <property type="entry name" value="Lactamase_B"/>
    <property type="match status" value="1"/>
</dbReference>
<dbReference type="AlphaFoldDB" id="A0A9P7KH85"/>
<sequence>MNSISKPTQWTPMSTKTSFRAAQIIPGEACREHFRAFLGPPQYLVTDPATLETAIIDPVLDYDDATSTTSTTTADCILEFIEQRGLKVTRILETHAHADHLTASQYLKSRLPESPIICIGKRITQVQATFGPKYGLDPASLVEEFDVLLEDDEEFMLGQLSCKVIHLPGHTPDSVGYLVGKSVFAGDSIFLPDVGSARADFPGGNAKDLYASMKRLLSLPQDYCIFVGHDYPPSPDRRPTCMSTVDEQAHFNKHIKTGTSKDVFVQMREARDATLGEPKLLHSSLHTNIRAGKISSDAGRGAAGV</sequence>
<keyword evidence="1" id="KW-0479">Metal-binding</keyword>
<keyword evidence="4" id="KW-1185">Reference proteome</keyword>
<dbReference type="GO" id="GO:0070813">
    <property type="term" value="P:hydrogen sulfide metabolic process"/>
    <property type="evidence" value="ECO:0007669"/>
    <property type="project" value="TreeGrafter"/>
</dbReference>
<evidence type="ECO:0000313" key="4">
    <source>
        <dbReference type="Proteomes" id="UP000717328"/>
    </source>
</evidence>
<dbReference type="PANTHER" id="PTHR43084">
    <property type="entry name" value="PERSULFIDE DIOXYGENASE ETHE1"/>
    <property type="match status" value="1"/>
</dbReference>
<dbReference type="GO" id="GO:0006749">
    <property type="term" value="P:glutathione metabolic process"/>
    <property type="evidence" value="ECO:0007669"/>
    <property type="project" value="InterPro"/>
</dbReference>
<dbReference type="Gene3D" id="3.60.15.10">
    <property type="entry name" value="Ribonuclease Z/Hydroxyacylglutathione hydrolase-like"/>
    <property type="match status" value="1"/>
</dbReference>
<dbReference type="InterPro" id="IPR051682">
    <property type="entry name" value="Mito_Persulfide_Diox"/>
</dbReference>
<proteinExistence type="predicted"/>